<sequence length="138" mass="14656">MSQATFSVTASEYTMAAQVQQIGPDVMINIIGGDHPHIGTVTTFGVTTALATVRFPSHDGRVHKDDVLATMVAQQIKPQITGSCTITVGVHVDQISQEQINAAAGMAQKLGQQISAWLVAHPVIGSGPQYYSDNEQPK</sequence>
<name>A0A5B8TIN2_9LACO</name>
<protein>
    <submittedName>
        <fullName evidence="2">Amino acid decarboxylase</fullName>
    </submittedName>
</protein>
<dbReference type="EMBL" id="CP042392">
    <property type="protein sequence ID" value="QEA54327.1"/>
    <property type="molecule type" value="Genomic_DNA"/>
</dbReference>
<organism evidence="2 3">
    <name type="scientific">Loigolactobacillus coryniformis</name>
    <dbReference type="NCBI Taxonomy" id="1610"/>
    <lineage>
        <taxon>Bacteria</taxon>
        <taxon>Bacillati</taxon>
        <taxon>Bacillota</taxon>
        <taxon>Bacilli</taxon>
        <taxon>Lactobacillales</taxon>
        <taxon>Lactobacillaceae</taxon>
        <taxon>Loigolactobacillus</taxon>
    </lineage>
</organism>
<dbReference type="AlphaFoldDB" id="A0A5B8TIN2"/>
<dbReference type="Proteomes" id="UP000321772">
    <property type="component" value="Chromosome"/>
</dbReference>
<dbReference type="InterPro" id="IPR048844">
    <property type="entry name" value="LpdD_chaperone-like"/>
</dbReference>
<dbReference type="RefSeq" id="WP_146990863.1">
    <property type="nucleotide sequence ID" value="NZ_CP042392.1"/>
</dbReference>
<accession>A0A5B8TIN2</accession>
<evidence type="ECO:0000259" key="1">
    <source>
        <dbReference type="Pfam" id="PF21758"/>
    </source>
</evidence>
<evidence type="ECO:0000313" key="2">
    <source>
        <dbReference type="EMBL" id="QEA54327.1"/>
    </source>
</evidence>
<dbReference type="Pfam" id="PF21758">
    <property type="entry name" value="PAC_bac"/>
    <property type="match status" value="1"/>
</dbReference>
<proteinExistence type="predicted"/>
<gene>
    <name evidence="2" type="ORF">FGL77_14190</name>
</gene>
<evidence type="ECO:0000313" key="3">
    <source>
        <dbReference type="Proteomes" id="UP000321772"/>
    </source>
</evidence>
<feature type="domain" description="Prenylated flavin chaperone LpdD-like" evidence="1">
    <location>
        <begin position="11"/>
        <end position="118"/>
    </location>
</feature>
<reference evidence="2 3" key="1">
    <citation type="submission" date="2019-06" db="EMBL/GenBank/DDBJ databases">
        <title>Genome analyses of bacteria isolated from kimchi.</title>
        <authorList>
            <person name="Lee S."/>
            <person name="Ahn S."/>
            <person name="Roh S."/>
        </authorList>
    </citation>
    <scope>NUCLEOTIDE SEQUENCE [LARGE SCALE GENOMIC DNA]</scope>
    <source>
        <strain evidence="2 3">CBA3616</strain>
    </source>
</reference>